<evidence type="ECO:0000256" key="3">
    <source>
        <dbReference type="ARBA" id="ARBA00022989"/>
    </source>
</evidence>
<comment type="subcellular location">
    <subcellularLocation>
        <location evidence="1">Membrane</location>
        <topology evidence="1">Multi-pass membrane protein</topology>
    </subcellularLocation>
</comment>
<protein>
    <recommendedName>
        <fullName evidence="7">MARVEL domain-containing protein</fullName>
    </recommendedName>
</protein>
<organism evidence="8 9">
    <name type="scientific">Cirrhinus molitorella</name>
    <name type="common">mud carp</name>
    <dbReference type="NCBI Taxonomy" id="172907"/>
    <lineage>
        <taxon>Eukaryota</taxon>
        <taxon>Metazoa</taxon>
        <taxon>Chordata</taxon>
        <taxon>Craniata</taxon>
        <taxon>Vertebrata</taxon>
        <taxon>Euteleostomi</taxon>
        <taxon>Actinopterygii</taxon>
        <taxon>Neopterygii</taxon>
        <taxon>Teleostei</taxon>
        <taxon>Ostariophysi</taxon>
        <taxon>Cypriniformes</taxon>
        <taxon>Cyprinidae</taxon>
        <taxon>Labeoninae</taxon>
        <taxon>Labeonini</taxon>
        <taxon>Cirrhinus</taxon>
    </lineage>
</organism>
<keyword evidence="3 6" id="KW-1133">Transmembrane helix</keyword>
<dbReference type="EMBL" id="JAYMGO010000019">
    <property type="protein sequence ID" value="KAL1255437.1"/>
    <property type="molecule type" value="Genomic_DNA"/>
</dbReference>
<feature type="transmembrane region" description="Helical" evidence="6">
    <location>
        <begin position="164"/>
        <end position="189"/>
    </location>
</feature>
<evidence type="ECO:0000313" key="8">
    <source>
        <dbReference type="EMBL" id="KAL1255437.1"/>
    </source>
</evidence>
<evidence type="ECO:0000313" key="9">
    <source>
        <dbReference type="Proteomes" id="UP001558613"/>
    </source>
</evidence>
<keyword evidence="4 5" id="KW-0472">Membrane</keyword>
<evidence type="ECO:0000259" key="7">
    <source>
        <dbReference type="PROSITE" id="PS51225"/>
    </source>
</evidence>
<evidence type="ECO:0000256" key="5">
    <source>
        <dbReference type="PROSITE-ProRule" id="PRU00581"/>
    </source>
</evidence>
<dbReference type="InterPro" id="IPR008253">
    <property type="entry name" value="Marvel"/>
</dbReference>
<dbReference type="PANTHER" id="PTHR22776">
    <property type="entry name" value="MARVEL-CONTAINING POTENTIAL LIPID RAFT-ASSOCIATED PROTEIN"/>
    <property type="match status" value="1"/>
</dbReference>
<feature type="transmembrane region" description="Helical" evidence="6">
    <location>
        <begin position="139"/>
        <end position="158"/>
    </location>
</feature>
<feature type="transmembrane region" description="Helical" evidence="6">
    <location>
        <begin position="104"/>
        <end position="127"/>
    </location>
</feature>
<feature type="transmembrane region" description="Helical" evidence="6">
    <location>
        <begin position="42"/>
        <end position="59"/>
    </location>
</feature>
<dbReference type="InterPro" id="IPR013295">
    <property type="entry name" value="MAL"/>
</dbReference>
<feature type="transmembrane region" description="Helical" evidence="6">
    <location>
        <begin position="201"/>
        <end position="223"/>
    </location>
</feature>
<accession>A0ABR3LRC4</accession>
<dbReference type="InterPro" id="IPR050578">
    <property type="entry name" value="MARVEL-CKLF_proteins"/>
</dbReference>
<evidence type="ECO:0000256" key="4">
    <source>
        <dbReference type="ARBA" id="ARBA00023136"/>
    </source>
</evidence>
<evidence type="ECO:0000256" key="1">
    <source>
        <dbReference type="ARBA" id="ARBA00004141"/>
    </source>
</evidence>
<name>A0ABR3LRC4_9TELE</name>
<evidence type="ECO:0000256" key="6">
    <source>
        <dbReference type="SAM" id="Phobius"/>
    </source>
</evidence>
<feature type="domain" description="MARVEL" evidence="7">
    <location>
        <begin position="35"/>
        <end position="185"/>
    </location>
</feature>
<sequence>MAENPNSRPVITTVSSPYLEFGNSSTGTPWYDKKSVLKVSEYLIYVEVILGLLVWALIASTEYFRFSPFGWVMFVTVFHWLLTLFLLIIKLANGQIRQVPWNKVVLIFNCTAALLYTSAAIVEATLVNQGAKGRHDFNCWAASTVILLVAFTCVRSTWYNNFYAFGFFEAVTLGYSITVAVFLFLTVFGVPKKASCVNWKIAEFVFDTLGFIFISTGSIVAAVKTYETPILVAASVCGLLASYLSVVSVILSFVAARQSQSVDTPV</sequence>
<gene>
    <name evidence="8" type="ORF">QQF64_013498</name>
</gene>
<evidence type="ECO:0000256" key="2">
    <source>
        <dbReference type="ARBA" id="ARBA00022692"/>
    </source>
</evidence>
<dbReference type="PROSITE" id="PS51225">
    <property type="entry name" value="MARVEL"/>
    <property type="match status" value="1"/>
</dbReference>
<keyword evidence="9" id="KW-1185">Reference proteome</keyword>
<feature type="transmembrane region" description="Helical" evidence="6">
    <location>
        <begin position="229"/>
        <end position="256"/>
    </location>
</feature>
<dbReference type="Proteomes" id="UP001558613">
    <property type="component" value="Unassembled WGS sequence"/>
</dbReference>
<proteinExistence type="predicted"/>
<feature type="transmembrane region" description="Helical" evidence="6">
    <location>
        <begin position="71"/>
        <end position="92"/>
    </location>
</feature>
<comment type="caution">
    <text evidence="8">The sequence shown here is derived from an EMBL/GenBank/DDBJ whole genome shotgun (WGS) entry which is preliminary data.</text>
</comment>
<dbReference type="PANTHER" id="PTHR22776:SF10">
    <property type="entry name" value="CKLF-LIKE MARVEL TRANSMEMBRANE DOMAIN-CONTAINING PROTEIN 8"/>
    <property type="match status" value="1"/>
</dbReference>
<dbReference type="PRINTS" id="PR01884">
    <property type="entry name" value="MALPROTEIN"/>
</dbReference>
<reference evidence="8 9" key="1">
    <citation type="submission" date="2023-09" db="EMBL/GenBank/DDBJ databases">
        <authorList>
            <person name="Wang M."/>
        </authorList>
    </citation>
    <scope>NUCLEOTIDE SEQUENCE [LARGE SCALE GENOMIC DNA]</scope>
    <source>
        <strain evidence="8">GT-2023</strain>
        <tissue evidence="8">Liver</tissue>
    </source>
</reference>
<keyword evidence="2 5" id="KW-0812">Transmembrane</keyword>
<dbReference type="Pfam" id="PF01284">
    <property type="entry name" value="MARVEL"/>
    <property type="match status" value="1"/>
</dbReference>